<name>A0A381TUT7_9ZZZZ</name>
<dbReference type="GO" id="GO:2000143">
    <property type="term" value="P:negative regulation of DNA-templated transcription initiation"/>
    <property type="evidence" value="ECO:0007669"/>
    <property type="project" value="TreeGrafter"/>
</dbReference>
<dbReference type="CDD" id="cd16321">
    <property type="entry name" value="MraZ_C"/>
    <property type="match status" value="1"/>
</dbReference>
<evidence type="ECO:0000256" key="1">
    <source>
        <dbReference type="ARBA" id="ARBA00013860"/>
    </source>
</evidence>
<keyword evidence="4" id="KW-0805">Transcription regulation</keyword>
<dbReference type="PANTHER" id="PTHR34701:SF1">
    <property type="entry name" value="TRANSCRIPTIONAL REGULATOR MRAZ"/>
    <property type="match status" value="1"/>
</dbReference>
<proteinExistence type="inferred from homology"/>
<keyword evidence="2" id="KW-0963">Cytoplasm</keyword>
<evidence type="ECO:0000256" key="5">
    <source>
        <dbReference type="ARBA" id="ARBA00023125"/>
    </source>
</evidence>
<dbReference type="PANTHER" id="PTHR34701">
    <property type="entry name" value="TRANSCRIPTIONAL REGULATOR MRAZ"/>
    <property type="match status" value="1"/>
</dbReference>
<dbReference type="InterPro" id="IPR007159">
    <property type="entry name" value="SpoVT-AbrB_dom"/>
</dbReference>
<keyword evidence="5" id="KW-0238">DNA-binding</keyword>
<evidence type="ECO:0000256" key="3">
    <source>
        <dbReference type="ARBA" id="ARBA00022737"/>
    </source>
</evidence>
<reference evidence="8" key="1">
    <citation type="submission" date="2018-05" db="EMBL/GenBank/DDBJ databases">
        <authorList>
            <person name="Lanie J.A."/>
            <person name="Ng W.-L."/>
            <person name="Kazmierczak K.M."/>
            <person name="Andrzejewski T.M."/>
            <person name="Davidsen T.M."/>
            <person name="Wayne K.J."/>
            <person name="Tettelin H."/>
            <person name="Glass J.I."/>
            <person name="Rusch D."/>
            <person name="Podicherti R."/>
            <person name="Tsui H.-C.T."/>
            <person name="Winkler M.E."/>
        </authorList>
    </citation>
    <scope>NUCLEOTIDE SEQUENCE</scope>
</reference>
<evidence type="ECO:0000256" key="4">
    <source>
        <dbReference type="ARBA" id="ARBA00023015"/>
    </source>
</evidence>
<keyword evidence="3" id="KW-0677">Repeat</keyword>
<dbReference type="EMBL" id="UINC01005206">
    <property type="protein sequence ID" value="SVA19806.1"/>
    <property type="molecule type" value="Genomic_DNA"/>
</dbReference>
<sequence length="157" mass="18134">MNLFVSQFVNKIDKKGRVSLPSQFRNILPKKSNNEIILFKSLKFKSIEGCSSERIDKIADKIEELDIFSDDQDDFATSIFSEIIPTKLDKEGRFLIPENLKLYSNISNEVTFIGQGHYFQIWEPEAATERQKKSRERLVREKRTLGSILTSSKNKNG</sequence>
<evidence type="ECO:0000313" key="8">
    <source>
        <dbReference type="EMBL" id="SVA19806.1"/>
    </source>
</evidence>
<dbReference type="Pfam" id="PF02381">
    <property type="entry name" value="MraZ"/>
    <property type="match status" value="1"/>
</dbReference>
<dbReference type="GO" id="GO:0003700">
    <property type="term" value="F:DNA-binding transcription factor activity"/>
    <property type="evidence" value="ECO:0007669"/>
    <property type="project" value="InterPro"/>
</dbReference>
<dbReference type="SUPFAM" id="SSF89447">
    <property type="entry name" value="AbrB/MazE/MraZ-like"/>
    <property type="match status" value="1"/>
</dbReference>
<protein>
    <recommendedName>
        <fullName evidence="1">Transcriptional regulator MraZ</fullName>
    </recommendedName>
</protein>
<dbReference type="GO" id="GO:0000976">
    <property type="term" value="F:transcription cis-regulatory region binding"/>
    <property type="evidence" value="ECO:0007669"/>
    <property type="project" value="TreeGrafter"/>
</dbReference>
<feature type="domain" description="SpoVT-AbrB" evidence="7">
    <location>
        <begin position="7"/>
        <end position="54"/>
    </location>
</feature>
<gene>
    <name evidence="8" type="ORF">METZ01_LOCUS72660</name>
</gene>
<dbReference type="InterPro" id="IPR035644">
    <property type="entry name" value="MraZ_C"/>
</dbReference>
<dbReference type="InterPro" id="IPR035642">
    <property type="entry name" value="MraZ_N"/>
</dbReference>
<dbReference type="InterPro" id="IPR020603">
    <property type="entry name" value="MraZ_dom"/>
</dbReference>
<evidence type="ECO:0000256" key="2">
    <source>
        <dbReference type="ARBA" id="ARBA00022490"/>
    </source>
</evidence>
<organism evidence="8">
    <name type="scientific">marine metagenome</name>
    <dbReference type="NCBI Taxonomy" id="408172"/>
    <lineage>
        <taxon>unclassified sequences</taxon>
        <taxon>metagenomes</taxon>
        <taxon>ecological metagenomes</taxon>
    </lineage>
</organism>
<dbReference type="HAMAP" id="MF_01008">
    <property type="entry name" value="MraZ"/>
    <property type="match status" value="1"/>
</dbReference>
<feature type="domain" description="SpoVT-AbrB" evidence="7">
    <location>
        <begin position="83"/>
        <end position="126"/>
    </location>
</feature>
<dbReference type="InterPro" id="IPR003444">
    <property type="entry name" value="MraZ"/>
</dbReference>
<evidence type="ECO:0000256" key="6">
    <source>
        <dbReference type="ARBA" id="ARBA00023163"/>
    </source>
</evidence>
<accession>A0A381TUT7</accession>
<dbReference type="CDD" id="cd16320">
    <property type="entry name" value="MraZ_N"/>
    <property type="match status" value="1"/>
</dbReference>
<dbReference type="InterPro" id="IPR037914">
    <property type="entry name" value="SpoVT-AbrB_sf"/>
</dbReference>
<dbReference type="Gene3D" id="3.40.1550.20">
    <property type="entry name" value="Transcriptional regulator MraZ domain"/>
    <property type="match status" value="1"/>
</dbReference>
<evidence type="ECO:0000259" key="7">
    <source>
        <dbReference type="PROSITE" id="PS51740"/>
    </source>
</evidence>
<dbReference type="AlphaFoldDB" id="A0A381TUT7"/>
<dbReference type="PROSITE" id="PS51740">
    <property type="entry name" value="SPOVT_ABRB"/>
    <property type="match status" value="2"/>
</dbReference>
<keyword evidence="6" id="KW-0804">Transcription</keyword>
<dbReference type="InterPro" id="IPR038619">
    <property type="entry name" value="MraZ_sf"/>
</dbReference>
<dbReference type="NCBIfam" id="NF001477">
    <property type="entry name" value="PRK00326.2-4"/>
    <property type="match status" value="1"/>
</dbReference>